<dbReference type="InterPro" id="IPR001789">
    <property type="entry name" value="Sig_transdc_resp-reg_receiver"/>
</dbReference>
<dbReference type="GO" id="GO:0005886">
    <property type="term" value="C:plasma membrane"/>
    <property type="evidence" value="ECO:0007669"/>
    <property type="project" value="UniProtKB-SubCell"/>
</dbReference>
<feature type="domain" description="Response regulatory" evidence="17">
    <location>
        <begin position="1489"/>
        <end position="1603"/>
    </location>
</feature>
<dbReference type="InterPro" id="IPR011006">
    <property type="entry name" value="CheY-like_superfamily"/>
</dbReference>
<dbReference type="InterPro" id="IPR003594">
    <property type="entry name" value="HATPase_dom"/>
</dbReference>
<protein>
    <recommendedName>
        <fullName evidence="11">Sensory/regulatory protein RpfC</fullName>
        <ecNumber evidence="2">2.7.13.3</ecNumber>
    </recommendedName>
    <alternativeName>
        <fullName evidence="12">Virulence sensor protein BvgS</fullName>
    </alternativeName>
</protein>
<keyword evidence="3 14" id="KW-0597">Phosphoprotein</keyword>
<feature type="modified residue" description="Phosphohistidine" evidence="13">
    <location>
        <position position="1685"/>
    </location>
</feature>
<dbReference type="Proteomes" id="UP000543030">
    <property type="component" value="Unassembled WGS sequence"/>
</dbReference>
<dbReference type="SUPFAM" id="SSF55781">
    <property type="entry name" value="GAF domain-like"/>
    <property type="match status" value="1"/>
</dbReference>
<dbReference type="InterPro" id="IPR008207">
    <property type="entry name" value="Sig_transdc_His_kin_Hpt_dom"/>
</dbReference>
<feature type="domain" description="PAS" evidence="18">
    <location>
        <begin position="612"/>
        <end position="658"/>
    </location>
</feature>
<evidence type="ECO:0000256" key="9">
    <source>
        <dbReference type="ARBA" id="ARBA00058004"/>
    </source>
</evidence>
<evidence type="ECO:0000256" key="10">
    <source>
        <dbReference type="ARBA" id="ARBA00064003"/>
    </source>
</evidence>
<dbReference type="Pfam" id="PF02518">
    <property type="entry name" value="HATPase_c"/>
    <property type="match status" value="1"/>
</dbReference>
<comment type="caution">
    <text evidence="14">Lacks conserved residue(s) required for the propagation of feature annotation.</text>
</comment>
<keyword evidence="6" id="KW-0418">Kinase</keyword>
<dbReference type="Pfam" id="PF00072">
    <property type="entry name" value="Response_reg"/>
    <property type="match status" value="1"/>
</dbReference>
<dbReference type="Pfam" id="PF08448">
    <property type="entry name" value="PAS_4"/>
    <property type="match status" value="1"/>
</dbReference>
<dbReference type="Pfam" id="PF01627">
    <property type="entry name" value="Hpt"/>
    <property type="match status" value="1"/>
</dbReference>
<dbReference type="SUPFAM" id="SSF47384">
    <property type="entry name" value="Homodimeric domain of signal transducing histidine kinase"/>
    <property type="match status" value="1"/>
</dbReference>
<dbReference type="InterPro" id="IPR005467">
    <property type="entry name" value="His_kinase_dom"/>
</dbReference>
<dbReference type="CDD" id="cd16922">
    <property type="entry name" value="HATPase_EvgS-ArcB-TorS-like"/>
    <property type="match status" value="1"/>
</dbReference>
<dbReference type="InterPro" id="IPR001610">
    <property type="entry name" value="PAC"/>
</dbReference>
<dbReference type="Gene3D" id="3.30.565.10">
    <property type="entry name" value="Histidine kinase-like ATPase, C-terminal domain"/>
    <property type="match status" value="1"/>
</dbReference>
<evidence type="ECO:0000256" key="12">
    <source>
        <dbReference type="ARBA" id="ARBA00070152"/>
    </source>
</evidence>
<dbReference type="NCBIfam" id="TIGR00229">
    <property type="entry name" value="sensory_box"/>
    <property type="match status" value="2"/>
</dbReference>
<dbReference type="PROSITE" id="PS50113">
    <property type="entry name" value="PAC"/>
    <property type="match status" value="2"/>
</dbReference>
<evidence type="ECO:0000256" key="3">
    <source>
        <dbReference type="ARBA" id="ARBA00022553"/>
    </source>
</evidence>
<dbReference type="SMART" id="SM00387">
    <property type="entry name" value="HATPase_c"/>
    <property type="match status" value="1"/>
</dbReference>
<feature type="domain" description="Histidine kinase" evidence="16">
    <location>
        <begin position="1104"/>
        <end position="1325"/>
    </location>
</feature>
<dbReference type="CDD" id="cd00082">
    <property type="entry name" value="HisKA"/>
    <property type="match status" value="1"/>
</dbReference>
<feature type="modified residue" description="4-aspartylphosphate" evidence="14">
    <location>
        <position position="1538"/>
    </location>
</feature>
<evidence type="ECO:0000256" key="1">
    <source>
        <dbReference type="ARBA" id="ARBA00000085"/>
    </source>
</evidence>
<evidence type="ECO:0000256" key="5">
    <source>
        <dbReference type="ARBA" id="ARBA00022741"/>
    </source>
</evidence>
<dbReference type="Gene3D" id="1.20.120.160">
    <property type="entry name" value="HPT domain"/>
    <property type="match status" value="1"/>
</dbReference>
<keyword evidence="5" id="KW-0547">Nucleotide-binding</keyword>
<comment type="catalytic activity">
    <reaction evidence="1">
        <text>ATP + protein L-histidine = ADP + protein N-phospho-L-histidine.</text>
        <dbReference type="EC" id="2.7.13.3"/>
    </reaction>
</comment>
<dbReference type="GO" id="GO:0006355">
    <property type="term" value="P:regulation of DNA-templated transcription"/>
    <property type="evidence" value="ECO:0007669"/>
    <property type="project" value="InterPro"/>
</dbReference>
<dbReference type="InterPro" id="IPR036641">
    <property type="entry name" value="HPT_dom_sf"/>
</dbReference>
<feature type="coiled-coil region" evidence="15">
    <location>
        <begin position="1052"/>
        <end position="1090"/>
    </location>
</feature>
<dbReference type="FunFam" id="3.30.565.10:FF:000010">
    <property type="entry name" value="Sensor histidine kinase RcsC"/>
    <property type="match status" value="1"/>
</dbReference>
<dbReference type="CDD" id="cd17546">
    <property type="entry name" value="REC_hyHK_CKI1_RcsC-like"/>
    <property type="match status" value="1"/>
</dbReference>
<dbReference type="SUPFAM" id="SSF55785">
    <property type="entry name" value="PYP-like sensor domain (PAS domain)"/>
    <property type="match status" value="3"/>
</dbReference>
<comment type="subunit">
    <text evidence="10">At low DSF concentrations, interacts with RpfF.</text>
</comment>
<dbReference type="GO" id="GO:0000155">
    <property type="term" value="F:phosphorelay sensor kinase activity"/>
    <property type="evidence" value="ECO:0007669"/>
    <property type="project" value="InterPro"/>
</dbReference>
<evidence type="ECO:0000259" key="18">
    <source>
        <dbReference type="PROSITE" id="PS50112"/>
    </source>
</evidence>
<dbReference type="PANTHER" id="PTHR45339">
    <property type="entry name" value="HYBRID SIGNAL TRANSDUCTION HISTIDINE KINASE J"/>
    <property type="match status" value="1"/>
</dbReference>
<sequence length="1821" mass="199163">MRIRFANRLAIAIILFFTTSSVLTAIYASRLYERRDEAHARLYTALSEIHQLRDGSRELTDAVRGNVGTGGKNFARDYLEELLSGRQRDLAVTRLAQLQLDAETFALIESAKAQSESLVELEKQILAEVARGDRESASELLWGNEYLLRQNGIMQTLDRVQTRLEQTNLPLVDQYTRSAGLASEVATGLTLFNALSLLLIFCLFYQRGVILPLTQLIAKARLLLAGEGAEPMPFSSWNNEVGELARTLDDYRLKSTEVAEQQRVRSGLIAIANAVQYCATLPEFANSVLGVIAPLLHSPAAVLHLEATPGGSLEAMGTYGIARSAAVVAAEANCSLLVEVKNSTAPFVIKAVPQDYLTVGSGLGARGVAYIALVPMTFEDGSHGVIEIAALTEFTSEDFRILEVLSLILLPRLETLRRALHTQGLLVETRQQASALAESEGALREQADLLLEITANLEMHGTELAQQKAALAATEAWFRGIIESAPDGMLVVDHQGGIVLVNAQLAAMFGYEKHELVGQSMGMLVPTKSRATHDLRMAGFFESGNARPMNVPGVEIRGRRKDGSELPVDICLSVLPDLRDGGRYVCASVRDVTSRRLEEAERAQLQELNHLILESAGSGVLGVDLDGRIMFANPAAARMLETDELLLLGEKLDSLMKLPESLPGGESSRLAFDTGGSGKTGSTGTLFTRREHSIVIDFGLSPILRGGVVAGRVIIFRDASERIQQELREREHTEFLQMLIDVIPFPVFYKGPDLRYRGFNQAYEQALGIRREQLIGLSLVDAHHIEADARESFRDEQEQLLQTHGAMEREISLVLADGQPHSMLYNLVTFQKEDGSPGGLIGILVDVSDRKKIEEIERFNRLALGREKRIVELKDEVNLWSQRAGQDAPYALDRDCGRGEHSVGGPDVIVGAEEMDLHTEKEGGVHVLADPATQKMLEALCNALGVGMRISESAGKLLFATTGTAPAGVLATRWGVPDLTDAQTNNECWKGVEWDVLVWAHNGEAASQDALKCIQHMLTMRIIQSAQGDALAQARAQARAKHTLLLSDRLAAISLAEDAEQARRALEQHREQLERTVVSRTVELQTAKEQAEVATQAKSDFLANMSHEIRTPMNAIMGLSHLAAQTGLNRQQRDYIEKINGSARHLLTILNDILDLSKIESGKVEIECIEFALEPLLDDLGALVIERACGKGIELVFDVASDVPTVLYGDPVRLQQILANYLNNAIKFTEGGEVCLSIVMQQQIGNRAVLAFSVRDTGIGIPLDQQAHLFNPFQQADVSTTRKYGGTGLGLAICKKLSELMEGRCGFESEPGVGSRFWCELPFTSQADKSDQTSIKLAGRTALIFEPNASARAAMCSVLKRLHIATDGAATLEEVQRLAEPIDGQRWYDFLIAALPEHPDEMDALGKIFHHSSSDDLDPPRLLLLTRSAGEMAPANGIWAGLCVATMQKPLTSLRLAAELERLVHGSTDSDVLKGASASSTVGRFNECRILLAEDNVLNQQVAVELLQDRGCAVDVAENGQLAIDLVETKYYDLILMDMQMPVMDGVSASIALRKAGVTLPIIALSANAMAQDRQRCLDAGMDDHLAKPFEPNELWQILWKWLPEERSAVQAAKTIMDSSIPGIPLELVHAPGLDVASGLRRVGGDAAFYLKMLKRFAEDNLETMVDARQALLSGDMETLVRTLHTIKGLAGTLGAQALQERAADAEQLARHPYDLTLVGMELDALMRHVQELQNLTTLVIATAKPASYNSVGDSQLQAQRLNLRRLLEANDADALTLFEQLEEQLQRIEPERFDVLATAVHRLDFEAAAAELEQWPGAVG</sequence>
<dbReference type="SUPFAM" id="SSF55874">
    <property type="entry name" value="ATPase domain of HSP90 chaperone/DNA topoisomerase II/histidine kinase"/>
    <property type="match status" value="1"/>
</dbReference>
<feature type="domain" description="HPt" evidence="20">
    <location>
        <begin position="1646"/>
        <end position="1743"/>
    </location>
</feature>
<evidence type="ECO:0000259" key="19">
    <source>
        <dbReference type="PROSITE" id="PS50113"/>
    </source>
</evidence>
<dbReference type="FunFam" id="1.10.287.130:FF:000002">
    <property type="entry name" value="Two-component osmosensing histidine kinase"/>
    <property type="match status" value="1"/>
</dbReference>
<dbReference type="InterPro" id="IPR000014">
    <property type="entry name" value="PAS"/>
</dbReference>
<feature type="domain" description="PAS" evidence="18">
    <location>
        <begin position="732"/>
        <end position="804"/>
    </location>
</feature>
<dbReference type="CDD" id="cd00088">
    <property type="entry name" value="HPT"/>
    <property type="match status" value="1"/>
</dbReference>
<dbReference type="PANTHER" id="PTHR45339:SF5">
    <property type="entry name" value="HISTIDINE KINASE"/>
    <property type="match status" value="1"/>
</dbReference>
<name>A0A840R8C2_9NEIS</name>
<dbReference type="Pfam" id="PF00989">
    <property type="entry name" value="PAS"/>
    <property type="match status" value="1"/>
</dbReference>
<dbReference type="InterPro" id="IPR000700">
    <property type="entry name" value="PAS-assoc_C"/>
</dbReference>
<dbReference type="InterPro" id="IPR013656">
    <property type="entry name" value="PAS_4"/>
</dbReference>
<dbReference type="GO" id="GO:0005524">
    <property type="term" value="F:ATP binding"/>
    <property type="evidence" value="ECO:0007669"/>
    <property type="project" value="UniProtKB-KW"/>
</dbReference>
<reference evidence="21 22" key="1">
    <citation type="submission" date="2020-08" db="EMBL/GenBank/DDBJ databases">
        <title>Genomic Encyclopedia of Type Strains, Phase IV (KMG-IV): sequencing the most valuable type-strain genomes for metagenomic binning, comparative biology and taxonomic classification.</title>
        <authorList>
            <person name="Goeker M."/>
        </authorList>
    </citation>
    <scope>NUCLEOTIDE SEQUENCE [LARGE SCALE GENOMIC DNA]</scope>
    <source>
        <strain evidence="21 22">DSM 18233</strain>
    </source>
</reference>
<comment type="caution">
    <text evidence="21">The sequence shown here is derived from an EMBL/GenBank/DDBJ whole genome shotgun (WGS) entry which is preliminary data.</text>
</comment>
<dbReference type="Gene3D" id="1.10.287.130">
    <property type="match status" value="1"/>
</dbReference>
<dbReference type="PRINTS" id="PR00344">
    <property type="entry name" value="BCTRLSENSOR"/>
</dbReference>
<dbReference type="SUPFAM" id="SSF52172">
    <property type="entry name" value="CheY-like"/>
    <property type="match status" value="1"/>
</dbReference>
<evidence type="ECO:0000256" key="8">
    <source>
        <dbReference type="ARBA" id="ARBA00023012"/>
    </source>
</evidence>
<dbReference type="Pfam" id="PF00512">
    <property type="entry name" value="HisKA"/>
    <property type="match status" value="1"/>
</dbReference>
<dbReference type="SMART" id="SM00073">
    <property type="entry name" value="HPT"/>
    <property type="match status" value="1"/>
</dbReference>
<dbReference type="CDD" id="cd00130">
    <property type="entry name" value="PAS"/>
    <property type="match status" value="3"/>
</dbReference>
<evidence type="ECO:0000256" key="13">
    <source>
        <dbReference type="PROSITE-ProRule" id="PRU00110"/>
    </source>
</evidence>
<keyword evidence="22" id="KW-1185">Reference proteome</keyword>
<evidence type="ECO:0000256" key="15">
    <source>
        <dbReference type="SAM" id="Coils"/>
    </source>
</evidence>
<feature type="domain" description="PAC" evidence="19">
    <location>
        <begin position="552"/>
        <end position="604"/>
    </location>
</feature>
<dbReference type="SMART" id="SM00091">
    <property type="entry name" value="PAS"/>
    <property type="match status" value="3"/>
</dbReference>
<accession>A0A840R8C2</accession>
<dbReference type="Pfam" id="PF13426">
    <property type="entry name" value="PAS_9"/>
    <property type="match status" value="1"/>
</dbReference>
<gene>
    <name evidence="21" type="ORF">HNQ50_000299</name>
</gene>
<evidence type="ECO:0000256" key="6">
    <source>
        <dbReference type="ARBA" id="ARBA00022777"/>
    </source>
</evidence>
<keyword evidence="7" id="KW-0067">ATP-binding</keyword>
<organism evidence="21 22">
    <name type="scientific">Silvimonas terrae</name>
    <dbReference type="NCBI Taxonomy" id="300266"/>
    <lineage>
        <taxon>Bacteria</taxon>
        <taxon>Pseudomonadati</taxon>
        <taxon>Pseudomonadota</taxon>
        <taxon>Betaproteobacteria</taxon>
        <taxon>Neisseriales</taxon>
        <taxon>Chitinibacteraceae</taxon>
        <taxon>Silvimonas</taxon>
    </lineage>
</organism>
<dbReference type="SMART" id="SM00448">
    <property type="entry name" value="REC"/>
    <property type="match status" value="1"/>
</dbReference>
<feature type="domain" description="PAS" evidence="18">
    <location>
        <begin position="474"/>
        <end position="521"/>
    </location>
</feature>
<evidence type="ECO:0000259" key="16">
    <source>
        <dbReference type="PROSITE" id="PS50109"/>
    </source>
</evidence>
<dbReference type="InterPro" id="IPR036097">
    <property type="entry name" value="HisK_dim/P_sf"/>
</dbReference>
<dbReference type="EMBL" id="JACHHN010000001">
    <property type="protein sequence ID" value="MBB5189589.1"/>
    <property type="molecule type" value="Genomic_DNA"/>
</dbReference>
<dbReference type="InterPro" id="IPR003661">
    <property type="entry name" value="HisK_dim/P_dom"/>
</dbReference>
<evidence type="ECO:0000313" key="21">
    <source>
        <dbReference type="EMBL" id="MBB5189589.1"/>
    </source>
</evidence>
<evidence type="ECO:0000256" key="2">
    <source>
        <dbReference type="ARBA" id="ARBA00012438"/>
    </source>
</evidence>
<feature type="domain" description="PAC" evidence="19">
    <location>
        <begin position="807"/>
        <end position="859"/>
    </location>
</feature>
<keyword evidence="8" id="KW-0902">Two-component regulatory system</keyword>
<dbReference type="PROSITE" id="PS50109">
    <property type="entry name" value="HIS_KIN"/>
    <property type="match status" value="1"/>
</dbReference>
<evidence type="ECO:0000259" key="17">
    <source>
        <dbReference type="PROSITE" id="PS50110"/>
    </source>
</evidence>
<dbReference type="SMART" id="SM00388">
    <property type="entry name" value="HisKA"/>
    <property type="match status" value="1"/>
</dbReference>
<dbReference type="PROSITE" id="PS50894">
    <property type="entry name" value="HPT"/>
    <property type="match status" value="1"/>
</dbReference>
<dbReference type="EC" id="2.7.13.3" evidence="2"/>
<dbReference type="InterPro" id="IPR013767">
    <property type="entry name" value="PAS_fold"/>
</dbReference>
<evidence type="ECO:0000259" key="20">
    <source>
        <dbReference type="PROSITE" id="PS50894"/>
    </source>
</evidence>
<keyword evidence="15" id="KW-0175">Coiled coil</keyword>
<dbReference type="RefSeq" id="WP_184096828.1">
    <property type="nucleotide sequence ID" value="NZ_JACHHN010000001.1"/>
</dbReference>
<evidence type="ECO:0000256" key="4">
    <source>
        <dbReference type="ARBA" id="ARBA00022679"/>
    </source>
</evidence>
<dbReference type="InterPro" id="IPR035965">
    <property type="entry name" value="PAS-like_dom_sf"/>
</dbReference>
<evidence type="ECO:0000313" key="22">
    <source>
        <dbReference type="Proteomes" id="UP000543030"/>
    </source>
</evidence>
<dbReference type="InterPro" id="IPR036890">
    <property type="entry name" value="HATPase_C_sf"/>
</dbReference>
<comment type="function">
    <text evidence="9">Member of the two-component regulatory system BvgS/BvgA. Phosphorylates BvgA via a four-step phosphorelay in response to environmental signals.</text>
</comment>
<evidence type="ECO:0000256" key="7">
    <source>
        <dbReference type="ARBA" id="ARBA00022840"/>
    </source>
</evidence>
<dbReference type="Gene3D" id="3.40.50.2300">
    <property type="match status" value="1"/>
</dbReference>
<evidence type="ECO:0000256" key="14">
    <source>
        <dbReference type="PROSITE-ProRule" id="PRU00169"/>
    </source>
</evidence>
<proteinExistence type="predicted"/>
<dbReference type="Gene3D" id="3.30.450.20">
    <property type="entry name" value="PAS domain"/>
    <property type="match status" value="3"/>
</dbReference>
<dbReference type="SUPFAM" id="SSF47226">
    <property type="entry name" value="Histidine-containing phosphotransfer domain, HPT domain"/>
    <property type="match status" value="1"/>
</dbReference>
<dbReference type="SMART" id="SM00086">
    <property type="entry name" value="PAC"/>
    <property type="match status" value="2"/>
</dbReference>
<dbReference type="InterPro" id="IPR004358">
    <property type="entry name" value="Sig_transdc_His_kin-like_C"/>
</dbReference>
<feature type="domain" description="Response regulatory" evidence="17">
    <location>
        <begin position="1341"/>
        <end position="1464"/>
    </location>
</feature>
<evidence type="ECO:0000256" key="11">
    <source>
        <dbReference type="ARBA" id="ARBA00068150"/>
    </source>
</evidence>
<dbReference type="PROSITE" id="PS50110">
    <property type="entry name" value="RESPONSE_REGULATORY"/>
    <property type="match status" value="2"/>
</dbReference>
<keyword evidence="4" id="KW-0808">Transferase</keyword>
<dbReference type="PROSITE" id="PS50112">
    <property type="entry name" value="PAS"/>
    <property type="match status" value="3"/>
</dbReference>